<keyword evidence="2" id="KW-0233">DNA recombination</keyword>
<feature type="region of interest" description="Disordered" evidence="3">
    <location>
        <begin position="396"/>
        <end position="420"/>
    </location>
</feature>
<reference evidence="4" key="1">
    <citation type="submission" date="2018-06" db="EMBL/GenBank/DDBJ databases">
        <authorList>
            <person name="Zhirakovskaya E."/>
        </authorList>
    </citation>
    <scope>NUCLEOTIDE SEQUENCE</scope>
</reference>
<dbReference type="InterPro" id="IPR003798">
    <property type="entry name" value="DNA_recombination_RmuC"/>
</dbReference>
<dbReference type="AlphaFoldDB" id="A0A3B0V0L5"/>
<dbReference type="PANTHER" id="PTHR30563:SF0">
    <property type="entry name" value="DNA RECOMBINATION PROTEIN RMUC"/>
    <property type="match status" value="1"/>
</dbReference>
<sequence length="420" mass="46199">MVFVVAGLLLVVVIVLVWIGLGLKKGGPDPALMMLQKETESLRSEIVDSVSKNSALVNSQISQINTQVGTQLTQVNAQVNTQLTQVSGQMNTQLTDVATQLNKQLSQVTGQVGEQLKSITTQLQTSTGQINSRMDNAAKVVGEVKQNLGELSKATEQVYNVGKDIASLQEILRAPKLRGELGEFFLGDLLAQILPASHFELQYGFKSGARVDAVIKLHGGIVPVDSKFPLENFRKIIEAEGDREKKAAKRTFIKDVKKRIDEIADSYIIPDEKTFNFALMYIPAENVYYETIIKDEEFGEDKEISAYAFARRVVPVSPNSFYAYLQTILLGLRGMEVSKKAQSILSSLETLGNDFERFTDDFDVLGRHLGNARAKHEDAQKKADRFGEKLGGLASIELPSDEPSMNSPVANDDTQGTLDV</sequence>
<protein>
    <recommendedName>
        <fullName evidence="5">DNA recombination protein RmuC</fullName>
    </recommendedName>
</protein>
<evidence type="ECO:0008006" key="5">
    <source>
        <dbReference type="Google" id="ProtNLM"/>
    </source>
</evidence>
<evidence type="ECO:0000256" key="3">
    <source>
        <dbReference type="SAM" id="MobiDB-lite"/>
    </source>
</evidence>
<keyword evidence="1" id="KW-0175">Coiled coil</keyword>
<dbReference type="Gene3D" id="1.20.120.20">
    <property type="entry name" value="Apolipoprotein"/>
    <property type="match status" value="1"/>
</dbReference>
<dbReference type="SUPFAM" id="SSF58113">
    <property type="entry name" value="Apolipoprotein A-I"/>
    <property type="match status" value="1"/>
</dbReference>
<feature type="compositionally biased region" description="Polar residues" evidence="3">
    <location>
        <begin position="403"/>
        <end position="420"/>
    </location>
</feature>
<name>A0A3B0V0L5_9ZZZZ</name>
<dbReference type="PANTHER" id="PTHR30563">
    <property type="entry name" value="DNA RECOMBINATION PROTEIN RMUC"/>
    <property type="match status" value="1"/>
</dbReference>
<dbReference type="Pfam" id="PF02646">
    <property type="entry name" value="RmuC"/>
    <property type="match status" value="1"/>
</dbReference>
<gene>
    <name evidence="4" type="ORF">MNBD_DELTA02-499</name>
</gene>
<evidence type="ECO:0000256" key="1">
    <source>
        <dbReference type="ARBA" id="ARBA00023054"/>
    </source>
</evidence>
<organism evidence="4">
    <name type="scientific">hydrothermal vent metagenome</name>
    <dbReference type="NCBI Taxonomy" id="652676"/>
    <lineage>
        <taxon>unclassified sequences</taxon>
        <taxon>metagenomes</taxon>
        <taxon>ecological metagenomes</taxon>
    </lineage>
</organism>
<proteinExistence type="predicted"/>
<evidence type="ECO:0000313" key="4">
    <source>
        <dbReference type="EMBL" id="VAW36988.1"/>
    </source>
</evidence>
<dbReference type="EMBL" id="UOEZ01000048">
    <property type="protein sequence ID" value="VAW36988.1"/>
    <property type="molecule type" value="Genomic_DNA"/>
</dbReference>
<evidence type="ECO:0000256" key="2">
    <source>
        <dbReference type="ARBA" id="ARBA00023172"/>
    </source>
</evidence>
<dbReference type="GO" id="GO:0006310">
    <property type="term" value="P:DNA recombination"/>
    <property type="evidence" value="ECO:0007669"/>
    <property type="project" value="UniProtKB-KW"/>
</dbReference>
<accession>A0A3B0V0L5</accession>